<protein>
    <submittedName>
        <fullName evidence="5">Transcriptional regulator</fullName>
    </submittedName>
</protein>
<sequence>MTAALSLPVAPSTADAVVRERLAQLVGDPAPAGAGMPAANVFAAGCASRVVLDHITSKWGVLVIVALTETSLRWGELRRGIEGISEKMLAQTLRTLEADGLVHRDAQPTIPPRVDYSLTDRGHELAAHLLPLVRWVGVNAGDIVGGR</sequence>
<dbReference type="InterPro" id="IPR036390">
    <property type="entry name" value="WH_DNA-bd_sf"/>
</dbReference>
<dbReference type="SUPFAM" id="SSF46785">
    <property type="entry name" value="Winged helix' DNA-binding domain"/>
    <property type="match status" value="1"/>
</dbReference>
<keyword evidence="1" id="KW-0805">Transcription regulation</keyword>
<dbReference type="PROSITE" id="PS51118">
    <property type="entry name" value="HTH_HXLR"/>
    <property type="match status" value="1"/>
</dbReference>
<dbReference type="Proteomes" id="UP000237104">
    <property type="component" value="Unassembled WGS sequence"/>
</dbReference>
<reference evidence="5 6" key="1">
    <citation type="submission" date="2018-01" db="EMBL/GenBank/DDBJ databases">
        <title>Cryobacterium sp. nov., from glaciers in China.</title>
        <authorList>
            <person name="Liu Q."/>
            <person name="Xin Y.-H."/>
        </authorList>
    </citation>
    <scope>NUCLEOTIDE SEQUENCE [LARGE SCALE GENOMIC DNA]</scope>
    <source>
        <strain evidence="5 6">TMB1-8</strain>
    </source>
</reference>
<organism evidence="5 6">
    <name type="scientific">Cryobacterium zongtaii</name>
    <dbReference type="NCBI Taxonomy" id="1259217"/>
    <lineage>
        <taxon>Bacteria</taxon>
        <taxon>Bacillati</taxon>
        <taxon>Actinomycetota</taxon>
        <taxon>Actinomycetes</taxon>
        <taxon>Micrococcales</taxon>
        <taxon>Microbacteriaceae</taxon>
        <taxon>Cryobacterium</taxon>
    </lineage>
</organism>
<dbReference type="PANTHER" id="PTHR33204">
    <property type="entry name" value="TRANSCRIPTIONAL REGULATOR, MARR FAMILY"/>
    <property type="match status" value="1"/>
</dbReference>
<dbReference type="EMBL" id="PPXF01000017">
    <property type="protein sequence ID" value="POH70368.1"/>
    <property type="molecule type" value="Genomic_DNA"/>
</dbReference>
<dbReference type="PANTHER" id="PTHR33204:SF37">
    <property type="entry name" value="HTH-TYPE TRANSCRIPTIONAL REGULATOR YODB"/>
    <property type="match status" value="1"/>
</dbReference>
<dbReference type="InterPro" id="IPR036388">
    <property type="entry name" value="WH-like_DNA-bd_sf"/>
</dbReference>
<keyword evidence="3" id="KW-0804">Transcription</keyword>
<evidence type="ECO:0000256" key="3">
    <source>
        <dbReference type="ARBA" id="ARBA00023163"/>
    </source>
</evidence>
<name>A0A2S3ZNH2_9MICO</name>
<dbReference type="GO" id="GO:0003677">
    <property type="term" value="F:DNA binding"/>
    <property type="evidence" value="ECO:0007669"/>
    <property type="project" value="UniProtKB-KW"/>
</dbReference>
<keyword evidence="2" id="KW-0238">DNA-binding</keyword>
<dbReference type="AlphaFoldDB" id="A0A2S3ZNH2"/>
<evidence type="ECO:0000313" key="6">
    <source>
        <dbReference type="Proteomes" id="UP000237104"/>
    </source>
</evidence>
<evidence type="ECO:0000256" key="1">
    <source>
        <dbReference type="ARBA" id="ARBA00023015"/>
    </source>
</evidence>
<feature type="domain" description="HTH hxlR-type" evidence="4">
    <location>
        <begin position="46"/>
        <end position="144"/>
    </location>
</feature>
<proteinExistence type="predicted"/>
<dbReference type="InterPro" id="IPR002577">
    <property type="entry name" value="HTH_HxlR"/>
</dbReference>
<evidence type="ECO:0000256" key="2">
    <source>
        <dbReference type="ARBA" id="ARBA00023125"/>
    </source>
</evidence>
<evidence type="ECO:0000313" key="5">
    <source>
        <dbReference type="EMBL" id="POH70368.1"/>
    </source>
</evidence>
<comment type="caution">
    <text evidence="5">The sequence shown here is derived from an EMBL/GenBank/DDBJ whole genome shotgun (WGS) entry which is preliminary data.</text>
</comment>
<dbReference type="OrthoDB" id="370168at2"/>
<dbReference type="Gene3D" id="1.10.10.10">
    <property type="entry name" value="Winged helix-like DNA-binding domain superfamily/Winged helix DNA-binding domain"/>
    <property type="match status" value="1"/>
</dbReference>
<evidence type="ECO:0000259" key="4">
    <source>
        <dbReference type="PROSITE" id="PS51118"/>
    </source>
</evidence>
<gene>
    <name evidence="5" type="ORF">C3B59_04635</name>
</gene>
<accession>A0A2S3ZNH2</accession>
<dbReference type="Pfam" id="PF01638">
    <property type="entry name" value="HxlR"/>
    <property type="match status" value="1"/>
</dbReference>